<feature type="transmembrane region" description="Helical" evidence="6">
    <location>
        <begin position="279"/>
        <end position="301"/>
    </location>
</feature>
<dbReference type="AlphaFoldDB" id="G7VHM2"/>
<evidence type="ECO:0000256" key="3">
    <source>
        <dbReference type="ARBA" id="ARBA00022692"/>
    </source>
</evidence>
<gene>
    <name evidence="8" type="ORF">P186_1911</name>
</gene>
<evidence type="ECO:0000313" key="8">
    <source>
        <dbReference type="EMBL" id="AET33313.1"/>
    </source>
</evidence>
<evidence type="ECO:0000256" key="6">
    <source>
        <dbReference type="SAM" id="Phobius"/>
    </source>
</evidence>
<dbReference type="InterPro" id="IPR036259">
    <property type="entry name" value="MFS_trans_sf"/>
</dbReference>
<feature type="transmembrane region" description="Helical" evidence="6">
    <location>
        <begin position="126"/>
        <end position="149"/>
    </location>
</feature>
<dbReference type="PANTHER" id="PTHR43124:SF3">
    <property type="entry name" value="CHLORAMPHENICOL EFFLUX PUMP RV0191"/>
    <property type="match status" value="1"/>
</dbReference>
<evidence type="ECO:0000256" key="1">
    <source>
        <dbReference type="ARBA" id="ARBA00004651"/>
    </source>
</evidence>
<dbReference type="Gene3D" id="1.20.1250.20">
    <property type="entry name" value="MFS general substrate transporter like domains"/>
    <property type="match status" value="1"/>
</dbReference>
<keyword evidence="2" id="KW-1003">Cell membrane</keyword>
<dbReference type="GO" id="GO:0022857">
    <property type="term" value="F:transmembrane transporter activity"/>
    <property type="evidence" value="ECO:0007669"/>
    <property type="project" value="InterPro"/>
</dbReference>
<dbReference type="Pfam" id="PF07690">
    <property type="entry name" value="MFS_1"/>
    <property type="match status" value="2"/>
</dbReference>
<protein>
    <submittedName>
        <fullName evidence="8">Tetracycline resistance protein</fullName>
    </submittedName>
</protein>
<dbReference type="OrthoDB" id="117970at2157"/>
<dbReference type="PROSITE" id="PS50850">
    <property type="entry name" value="MFS"/>
    <property type="match status" value="1"/>
</dbReference>
<dbReference type="PRINTS" id="PR01035">
    <property type="entry name" value="TCRTETA"/>
</dbReference>
<evidence type="ECO:0000256" key="2">
    <source>
        <dbReference type="ARBA" id="ARBA00022475"/>
    </source>
</evidence>
<dbReference type="EMBL" id="CP003098">
    <property type="protein sequence ID" value="AET33313.1"/>
    <property type="molecule type" value="Genomic_DNA"/>
</dbReference>
<dbReference type="SUPFAM" id="SSF103473">
    <property type="entry name" value="MFS general substrate transporter"/>
    <property type="match status" value="1"/>
</dbReference>
<feature type="transmembrane region" description="Helical" evidence="6">
    <location>
        <begin position="223"/>
        <end position="243"/>
    </location>
</feature>
<feature type="transmembrane region" description="Helical" evidence="6">
    <location>
        <begin position="41"/>
        <end position="60"/>
    </location>
</feature>
<reference evidence="8 9" key="1">
    <citation type="journal article" date="2012" name="J. Bacteriol.">
        <title>Complete genome sequence of strain 1860, a crenarchaeon of the genus pyrobaculum able to grow with various electron acceptors.</title>
        <authorList>
            <person name="Mardanov A.V."/>
            <person name="Gumerov V.M."/>
            <person name="Slobodkina G.B."/>
            <person name="Beletsky A.V."/>
            <person name="Bonch-Osmolovskaya E.A."/>
            <person name="Ravin N.V."/>
            <person name="Skryabin K.G."/>
        </authorList>
    </citation>
    <scope>NUCLEOTIDE SEQUENCE [LARGE SCALE GENOMIC DNA]</scope>
    <source>
        <strain evidence="8 9">1860</strain>
    </source>
</reference>
<dbReference type="Proteomes" id="UP000005867">
    <property type="component" value="Chromosome"/>
</dbReference>
<evidence type="ECO:0000259" key="7">
    <source>
        <dbReference type="PROSITE" id="PS50850"/>
    </source>
</evidence>
<feature type="transmembrane region" description="Helical" evidence="6">
    <location>
        <begin position="93"/>
        <end position="114"/>
    </location>
</feature>
<keyword evidence="5 6" id="KW-0472">Membrane</keyword>
<proteinExistence type="predicted"/>
<organism evidence="8 9">
    <name type="scientific">Pyrobaculum ferrireducens</name>
    <dbReference type="NCBI Taxonomy" id="1104324"/>
    <lineage>
        <taxon>Archaea</taxon>
        <taxon>Thermoproteota</taxon>
        <taxon>Thermoprotei</taxon>
        <taxon>Thermoproteales</taxon>
        <taxon>Thermoproteaceae</taxon>
        <taxon>Pyrobaculum</taxon>
    </lineage>
</organism>
<accession>G7VHM2</accession>
<dbReference type="GeneID" id="11596404"/>
<evidence type="ECO:0000313" key="9">
    <source>
        <dbReference type="Proteomes" id="UP000005867"/>
    </source>
</evidence>
<feature type="transmembrane region" description="Helical" evidence="6">
    <location>
        <begin position="5"/>
        <end position="29"/>
    </location>
</feature>
<feature type="transmembrane region" description="Helical" evidence="6">
    <location>
        <begin position="255"/>
        <end position="273"/>
    </location>
</feature>
<dbReference type="KEGG" id="pyr:P186_1911"/>
<dbReference type="InterPro" id="IPR020846">
    <property type="entry name" value="MFS_dom"/>
</dbReference>
<dbReference type="InterPro" id="IPR001958">
    <property type="entry name" value="Tet-R_TetA/multi-R_MdtG-like"/>
</dbReference>
<dbReference type="BioCyc" id="PSP1104324:GJSN-1869-MONOMER"/>
<evidence type="ECO:0000256" key="5">
    <source>
        <dbReference type="ARBA" id="ARBA00023136"/>
    </source>
</evidence>
<dbReference type="STRING" id="1104324.P186_1911"/>
<dbReference type="CDD" id="cd17330">
    <property type="entry name" value="MFS_SLC46_TetA_like"/>
    <property type="match status" value="1"/>
</dbReference>
<sequence length="366" mass="36876">METRFLLLGAVALQMVGFGIILPAMPFLLRELGGDAAAQGLLVSLFSLMQFVTAPLWGYVSDKIGRAPVVAAGLALGAAGQAVAYAAQSLAQLALGRALAGVGGGTLAALQAWIADLTPSDRRASAMALFGIAFGVGFVAGPAIGGALGTLHPRLPFLASAVLYALAGTAVARLPNTRPTRRQGFEIVVGLLAVPVLMLNLGMSMFEALLSYFSAFARGLTPFQIGLLFFVSGVAAGAAQPVVRRLERSSSPGRNAPLGMATMAVGLLLLSFASSSLAVLYIGAALVSLGGVVASSFIFAAASRRGAGVELGALQSAGTLGRIAGPTIGGYLYTTISATAPFIASAAVVAATAALTSLLLSRVGLR</sequence>
<dbReference type="InterPro" id="IPR050189">
    <property type="entry name" value="MFS_Efflux_Transporters"/>
</dbReference>
<keyword evidence="4 6" id="KW-1133">Transmembrane helix</keyword>
<dbReference type="eggNOG" id="arCOG00130">
    <property type="taxonomic scope" value="Archaea"/>
</dbReference>
<feature type="transmembrane region" description="Helical" evidence="6">
    <location>
        <begin position="313"/>
        <end position="333"/>
    </location>
</feature>
<dbReference type="RefSeq" id="WP_014289138.1">
    <property type="nucleotide sequence ID" value="NC_016645.1"/>
</dbReference>
<feature type="transmembrane region" description="Helical" evidence="6">
    <location>
        <begin position="339"/>
        <end position="360"/>
    </location>
</feature>
<evidence type="ECO:0000256" key="4">
    <source>
        <dbReference type="ARBA" id="ARBA00022989"/>
    </source>
</evidence>
<comment type="subcellular location">
    <subcellularLocation>
        <location evidence="1">Cell membrane</location>
        <topology evidence="1">Multi-pass membrane protein</topology>
    </subcellularLocation>
</comment>
<dbReference type="PANTHER" id="PTHR43124">
    <property type="entry name" value="PURINE EFFLUX PUMP PBUE"/>
    <property type="match status" value="1"/>
</dbReference>
<dbReference type="GO" id="GO:0005886">
    <property type="term" value="C:plasma membrane"/>
    <property type="evidence" value="ECO:0007669"/>
    <property type="project" value="UniProtKB-SubCell"/>
</dbReference>
<feature type="transmembrane region" description="Helical" evidence="6">
    <location>
        <begin position="67"/>
        <end position="87"/>
    </location>
</feature>
<name>G7VHM2_9CREN</name>
<dbReference type="HOGENOM" id="CLU_001265_10_11_2"/>
<feature type="transmembrane region" description="Helical" evidence="6">
    <location>
        <begin position="184"/>
        <end position="203"/>
    </location>
</feature>
<dbReference type="InterPro" id="IPR011701">
    <property type="entry name" value="MFS"/>
</dbReference>
<keyword evidence="9" id="KW-1185">Reference proteome</keyword>
<feature type="transmembrane region" description="Helical" evidence="6">
    <location>
        <begin position="155"/>
        <end position="172"/>
    </location>
</feature>
<keyword evidence="3 6" id="KW-0812">Transmembrane</keyword>
<feature type="domain" description="Major facilitator superfamily (MFS) profile" evidence="7">
    <location>
        <begin position="3"/>
        <end position="364"/>
    </location>
</feature>